<feature type="transmembrane region" description="Helical" evidence="9">
    <location>
        <begin position="151"/>
        <end position="173"/>
    </location>
</feature>
<keyword evidence="12" id="KW-1185">Reference proteome</keyword>
<dbReference type="GO" id="GO:0001594">
    <property type="term" value="F:trace-amine receptor activity"/>
    <property type="evidence" value="ECO:0007669"/>
    <property type="project" value="TreeGrafter"/>
</dbReference>
<dbReference type="GeneTree" id="ENSGT01050000244937"/>
<keyword evidence="4 9" id="KW-1133">Transmembrane helix</keyword>
<dbReference type="InParanoid" id="W5LUT0"/>
<dbReference type="PRINTS" id="PR00237">
    <property type="entry name" value="GPCRRHODOPSN"/>
</dbReference>
<keyword evidence="5" id="KW-0297">G-protein coupled receptor</keyword>
<dbReference type="eggNOG" id="KOG3656">
    <property type="taxonomic scope" value="Eukaryota"/>
</dbReference>
<dbReference type="HOGENOM" id="CLU_009579_0_0_1"/>
<reference evidence="12" key="1">
    <citation type="submission" date="2013-03" db="EMBL/GenBank/DDBJ databases">
        <authorList>
            <person name="Jeffery W."/>
            <person name="Warren W."/>
            <person name="Wilson R.K."/>
        </authorList>
    </citation>
    <scope>NUCLEOTIDE SEQUENCE</scope>
    <source>
        <strain evidence="12">female</strain>
    </source>
</reference>
<keyword evidence="2" id="KW-1003">Cell membrane</keyword>
<feature type="transmembrane region" description="Helical" evidence="9">
    <location>
        <begin position="256"/>
        <end position="276"/>
    </location>
</feature>
<reference evidence="11" key="3">
    <citation type="submission" date="2025-08" db="UniProtKB">
        <authorList>
            <consortium name="Ensembl"/>
        </authorList>
    </citation>
    <scope>IDENTIFICATION</scope>
</reference>
<evidence type="ECO:0000313" key="11">
    <source>
        <dbReference type="Ensembl" id="ENSAMXP00000027005.2"/>
    </source>
</evidence>
<dbReference type="PROSITE" id="PS50262">
    <property type="entry name" value="G_PROTEIN_RECEP_F1_2"/>
    <property type="match status" value="1"/>
</dbReference>
<evidence type="ECO:0000256" key="7">
    <source>
        <dbReference type="ARBA" id="ARBA00023170"/>
    </source>
</evidence>
<feature type="transmembrane region" description="Helical" evidence="9">
    <location>
        <begin position="28"/>
        <end position="50"/>
    </location>
</feature>
<dbReference type="Pfam" id="PF00001">
    <property type="entry name" value="7tm_1"/>
    <property type="match status" value="1"/>
</dbReference>
<keyword evidence="3 9" id="KW-0812">Transmembrane</keyword>
<keyword evidence="7" id="KW-0675">Receptor</keyword>
<evidence type="ECO:0000259" key="10">
    <source>
        <dbReference type="PROSITE" id="PS50262"/>
    </source>
</evidence>
<organism evidence="11 12">
    <name type="scientific">Astyanax mexicanus</name>
    <name type="common">Blind cave fish</name>
    <name type="synonym">Astyanax fasciatus mexicanus</name>
    <dbReference type="NCBI Taxonomy" id="7994"/>
    <lineage>
        <taxon>Eukaryota</taxon>
        <taxon>Metazoa</taxon>
        <taxon>Chordata</taxon>
        <taxon>Craniata</taxon>
        <taxon>Vertebrata</taxon>
        <taxon>Euteleostomi</taxon>
        <taxon>Actinopterygii</taxon>
        <taxon>Neopterygii</taxon>
        <taxon>Teleostei</taxon>
        <taxon>Ostariophysi</taxon>
        <taxon>Characiformes</taxon>
        <taxon>Characoidei</taxon>
        <taxon>Acestrorhamphidae</taxon>
        <taxon>Acestrorhamphinae</taxon>
        <taxon>Astyanax</taxon>
    </lineage>
</organism>
<dbReference type="Gene3D" id="1.20.1070.10">
    <property type="entry name" value="Rhodopsin 7-helix transmembrane proteins"/>
    <property type="match status" value="1"/>
</dbReference>
<reference evidence="11" key="4">
    <citation type="submission" date="2025-09" db="UniProtKB">
        <authorList>
            <consortium name="Ensembl"/>
        </authorList>
    </citation>
    <scope>IDENTIFICATION</scope>
</reference>
<reference evidence="12" key="2">
    <citation type="journal article" date="2014" name="Nat. Commun.">
        <title>The cavefish genome reveals candidate genes for eye loss.</title>
        <authorList>
            <person name="McGaugh S.E."/>
            <person name="Gross J.B."/>
            <person name="Aken B."/>
            <person name="Blin M."/>
            <person name="Borowsky R."/>
            <person name="Chalopin D."/>
            <person name="Hinaux H."/>
            <person name="Jeffery W.R."/>
            <person name="Keene A."/>
            <person name="Ma L."/>
            <person name="Minx P."/>
            <person name="Murphy D."/>
            <person name="O'Quin K.E."/>
            <person name="Retaux S."/>
            <person name="Rohner N."/>
            <person name="Searle S.M."/>
            <person name="Stahl B.A."/>
            <person name="Tabin C."/>
            <person name="Volff J.N."/>
            <person name="Yoshizawa M."/>
            <person name="Warren W.C."/>
        </authorList>
    </citation>
    <scope>NUCLEOTIDE SEQUENCE [LARGE SCALE GENOMIC DNA]</scope>
    <source>
        <strain evidence="12">female</strain>
    </source>
</reference>
<evidence type="ECO:0000313" key="12">
    <source>
        <dbReference type="Proteomes" id="UP000018467"/>
    </source>
</evidence>
<dbReference type="Bgee" id="ENSAMXG00000026300">
    <property type="expression patterns" value="Expressed in heart and 1 other cell type or tissue"/>
</dbReference>
<evidence type="ECO:0000256" key="5">
    <source>
        <dbReference type="ARBA" id="ARBA00023040"/>
    </source>
</evidence>
<dbReference type="InterPro" id="IPR017452">
    <property type="entry name" value="GPCR_Rhodpsn_7TM"/>
</dbReference>
<sequence length="320" mass="33951">MPEDVSLGAARCGVCCCSALGRALALLFMVLLAAATLLGNALTIAVLLGTRRYHTPHGYLKVSLAVADLAVGTLVVPLSVHAELALALGGPTPTWTSRATGAALHPCALVGPVFAGCTLVSISTIFLLTVERAVAVLRPLHRDAVVTRRRTGALIALSWLGSFFLAVSPLLFGRDVALEYNPCSRMCTYTPRAAASALLLFPGFDFTLLAAAVLVNLVSLGSLRRQSRRRRRLAGSEHAGARSIPSRADVRAARSIGALTLAFTASFSPVAVLVVGNARGNEWCSFSFFAFWGLAANSCWNVVIYSARERSFRQRALTLL</sequence>
<evidence type="ECO:0000256" key="3">
    <source>
        <dbReference type="ARBA" id="ARBA00022692"/>
    </source>
</evidence>
<feature type="transmembrane region" description="Helical" evidence="9">
    <location>
        <begin position="288"/>
        <end position="307"/>
    </location>
</feature>
<evidence type="ECO:0000256" key="6">
    <source>
        <dbReference type="ARBA" id="ARBA00023136"/>
    </source>
</evidence>
<comment type="subcellular location">
    <subcellularLocation>
        <location evidence="1">Cell membrane</location>
        <topology evidence="1">Multi-pass membrane protein</topology>
    </subcellularLocation>
</comment>
<feature type="transmembrane region" description="Helical" evidence="9">
    <location>
        <begin position="193"/>
        <end position="223"/>
    </location>
</feature>
<feature type="transmembrane region" description="Helical" evidence="9">
    <location>
        <begin position="62"/>
        <end position="82"/>
    </location>
</feature>
<feature type="domain" description="G-protein coupled receptors family 1 profile" evidence="10">
    <location>
        <begin position="39"/>
        <end position="305"/>
    </location>
</feature>
<keyword evidence="8" id="KW-0807">Transducer</keyword>
<protein>
    <recommendedName>
        <fullName evidence="10">G-protein coupled receptors family 1 profile domain-containing protein</fullName>
    </recommendedName>
</protein>
<dbReference type="Ensembl" id="ENSAMXT00000027026.2">
    <property type="protein sequence ID" value="ENSAMXP00000027005.2"/>
    <property type="gene ID" value="ENSAMXG00000026300.2"/>
</dbReference>
<proteinExistence type="predicted"/>
<evidence type="ECO:0000256" key="8">
    <source>
        <dbReference type="ARBA" id="ARBA00023224"/>
    </source>
</evidence>
<evidence type="ECO:0000256" key="2">
    <source>
        <dbReference type="ARBA" id="ARBA00022475"/>
    </source>
</evidence>
<dbReference type="InterPro" id="IPR000276">
    <property type="entry name" value="GPCR_Rhodpsn"/>
</dbReference>
<dbReference type="InterPro" id="IPR050569">
    <property type="entry name" value="TAAR"/>
</dbReference>
<feature type="transmembrane region" description="Helical" evidence="9">
    <location>
        <begin position="102"/>
        <end position="130"/>
    </location>
</feature>
<evidence type="ECO:0000256" key="9">
    <source>
        <dbReference type="SAM" id="Phobius"/>
    </source>
</evidence>
<keyword evidence="6 9" id="KW-0472">Membrane</keyword>
<dbReference type="GO" id="GO:0005886">
    <property type="term" value="C:plasma membrane"/>
    <property type="evidence" value="ECO:0007669"/>
    <property type="project" value="UniProtKB-SubCell"/>
</dbReference>
<dbReference type="SUPFAM" id="SSF81321">
    <property type="entry name" value="Family A G protein-coupled receptor-like"/>
    <property type="match status" value="1"/>
</dbReference>
<name>W5LUT0_ASTMX</name>
<evidence type="ECO:0000256" key="4">
    <source>
        <dbReference type="ARBA" id="ARBA00022989"/>
    </source>
</evidence>
<dbReference type="CDD" id="cd00637">
    <property type="entry name" value="7tm_classA_rhodopsin-like"/>
    <property type="match status" value="1"/>
</dbReference>
<dbReference type="PANTHER" id="PTHR24249">
    <property type="entry name" value="HISTAMINE RECEPTOR-RELATED G-PROTEIN COUPLED RECEPTOR"/>
    <property type="match status" value="1"/>
</dbReference>
<dbReference type="PANTHER" id="PTHR24249:SF307">
    <property type="entry name" value="TRACE AMINE-ASSOCIATED RECEPTOR 5"/>
    <property type="match status" value="1"/>
</dbReference>
<accession>W5LUT0</accession>
<evidence type="ECO:0000256" key="1">
    <source>
        <dbReference type="ARBA" id="ARBA00004651"/>
    </source>
</evidence>
<dbReference type="AlphaFoldDB" id="W5LUT0"/>
<dbReference type="Proteomes" id="UP000018467">
    <property type="component" value="Unassembled WGS sequence"/>
</dbReference>